<dbReference type="STRING" id="98765.A0A2R6NMT6"/>
<evidence type="ECO:0000313" key="4">
    <source>
        <dbReference type="EMBL" id="PSR73699.1"/>
    </source>
</evidence>
<feature type="compositionally biased region" description="Basic and acidic residues" evidence="2">
    <location>
        <begin position="872"/>
        <end position="886"/>
    </location>
</feature>
<comment type="caution">
    <text evidence="4">The sequence shown here is derived from an EMBL/GenBank/DDBJ whole genome shotgun (WGS) entry which is preliminary data.</text>
</comment>
<dbReference type="SUPFAM" id="SSF48065">
    <property type="entry name" value="DBL homology domain (DH-domain)"/>
    <property type="match status" value="1"/>
</dbReference>
<feature type="region of interest" description="Disordered" evidence="2">
    <location>
        <begin position="1107"/>
        <end position="1138"/>
    </location>
</feature>
<evidence type="ECO:0000313" key="5">
    <source>
        <dbReference type="Proteomes" id="UP000186601"/>
    </source>
</evidence>
<dbReference type="SMART" id="SM00325">
    <property type="entry name" value="RhoGEF"/>
    <property type="match status" value="1"/>
</dbReference>
<proteinExistence type="predicted"/>
<dbReference type="Gene3D" id="1.20.900.10">
    <property type="entry name" value="Dbl homology (DH) domain"/>
    <property type="match status" value="1"/>
</dbReference>
<organism evidence="4 5">
    <name type="scientific">Hermanssonia centrifuga</name>
    <dbReference type="NCBI Taxonomy" id="98765"/>
    <lineage>
        <taxon>Eukaryota</taxon>
        <taxon>Fungi</taxon>
        <taxon>Dikarya</taxon>
        <taxon>Basidiomycota</taxon>
        <taxon>Agaricomycotina</taxon>
        <taxon>Agaricomycetes</taxon>
        <taxon>Polyporales</taxon>
        <taxon>Meruliaceae</taxon>
        <taxon>Hermanssonia</taxon>
    </lineage>
</organism>
<name>A0A2R6NMT6_9APHY</name>
<dbReference type="GO" id="GO:0005085">
    <property type="term" value="F:guanyl-nucleotide exchange factor activity"/>
    <property type="evidence" value="ECO:0007669"/>
    <property type="project" value="InterPro"/>
</dbReference>
<dbReference type="InterPro" id="IPR000219">
    <property type="entry name" value="DH_dom"/>
</dbReference>
<dbReference type="PANTHER" id="PTHR12673">
    <property type="entry name" value="FACIOGENITAL DYSPLASIA PROTEIN"/>
    <property type="match status" value="1"/>
</dbReference>
<feature type="compositionally biased region" description="Basic residues" evidence="2">
    <location>
        <begin position="737"/>
        <end position="755"/>
    </location>
</feature>
<protein>
    <recommendedName>
        <fullName evidence="3">DH domain-containing protein</fullName>
    </recommendedName>
</protein>
<feature type="compositionally biased region" description="Basic and acidic residues" evidence="2">
    <location>
        <begin position="815"/>
        <end position="825"/>
    </location>
</feature>
<feature type="compositionally biased region" description="Polar residues" evidence="2">
    <location>
        <begin position="1050"/>
        <end position="1060"/>
    </location>
</feature>
<dbReference type="InterPro" id="IPR035899">
    <property type="entry name" value="DBL_dom_sf"/>
</dbReference>
<feature type="compositionally biased region" description="Low complexity" evidence="2">
    <location>
        <begin position="95"/>
        <end position="105"/>
    </location>
</feature>
<dbReference type="PANTHER" id="PTHR12673:SF270">
    <property type="entry name" value="FYVE-TYPE DOMAIN-CONTAINING PROTEIN"/>
    <property type="match status" value="1"/>
</dbReference>
<dbReference type="CDD" id="cd00160">
    <property type="entry name" value="RhoGEF"/>
    <property type="match status" value="1"/>
</dbReference>
<dbReference type="Proteomes" id="UP000186601">
    <property type="component" value="Unassembled WGS sequence"/>
</dbReference>
<dbReference type="OrthoDB" id="660555at2759"/>
<dbReference type="EMBL" id="MLYV02001069">
    <property type="protein sequence ID" value="PSR73699.1"/>
    <property type="molecule type" value="Genomic_DNA"/>
</dbReference>
<feature type="region of interest" description="Disordered" evidence="2">
    <location>
        <begin position="956"/>
        <end position="979"/>
    </location>
</feature>
<sequence length="1323" mass="147387">MALAYSPRKQVVPLAAGDDRPSLRSSHPTLTRRVYFCGVVVENADNGYELPPDVQDLVASLGDPLYLDESSSSSSNTDLLQAGNDPYVRKRAISDHSSSSATDYSRLSESSRPPPIRKRSNTVSNALIDITNELVATERSYVNRLRSLKTDYAEPLRFFSKNKDTAIIPPYEAKTLFGNIDQLLPINEAFLEDLEKMVAPGGSEAVGGVGDVALKHFKDLKGFENYKQYYAKREEAQGIFEREMRKASGFSAFVDRIKYSSPDNRNRVGLRELLMDPVQRIPRYTLMFRTMIKEMSPHDPQRAKLLEADEIASKIALAETDEQTKRAAIMYCLSATVEDFPPALISNSRKFVDCIDVDDVLLPDRTSDPSTSVAGPNAGTLHCSLLLFDDKILILKRPSGEKGVRALTGLDDLDRSHKSKGIPMGMKKAGLLCKGVVDVTEVTASDVGGADFHLFFESPPQGQTERWSGRPFRALSVVHPPFPINLEPRRTETDKTRFLENLWAIQARYRTKAGQSVVLCAEEKEVENRGGRITKAKAYFNLYQRTEFLKEPKKTKIVLHIDPLGTADPIPFGMNGPPYVVVKVQPMAGELARYTVKSGDPNDEGEEDIVQTARVPGRIIQTIHQFGLFNFRTGNNSMPSTPTASTRSRAAIFGLDAISRNLFHSRPGSSKDIFGGSINGHRRSKTSANSRSSMYTQSTSSGESSMSRFTRSRSNSTTATTISLMDDDISERSGSRSSRRSHSLSKAKKFIKRKIPPSAVSDGSGSEAEGSEERGTSPMSVPIDGSFVRSPSSEMETDFSDYYDEREGLPSTRNHQVDQSERDLAARLALARKNSQSQHESQYDPLILDRPLEDTIYEIDAAAYRRPLSRASESRELPELPPEARTRPITPRPDSTTPTKPTDAEARSRPLSRPLSRQSGERPLHGPRTPSPLPPSRTRVSALPSMDDDLAHEHTLVNAPQLVTPKRPTRPVSPLPRSKRQPFDVAVHVEVTPKAANSDEGMKPPSSVEPLVIRRKTSMQFNGSPYRRRIYNAPRNSPLTKPTGRVGSLRRTSSQLKHNRMATPSLSGEDLEYIIDLAVDTQESMESAYRSIRRIKIECERSTTVSAIGTPPVTDRDRSPSPAKGILTPPRSTPMTREAQARMEEMQKVIGKRMTETVRPRPLSMATESSLSRLLESPRTDIIVRSVDELASQADADLSKAIKNEELIQGHLKALTSLLLEKSNELEKSKLDLQNAKRQCEVVKRLFDDCMAEKEIMYEAFNEELDGMYNDANLPEDESWAAITKDLRQTKEARNTLSKENSVSWLMQSYRRKNYGLCSKQMA</sequence>
<keyword evidence="5" id="KW-1185">Reference proteome</keyword>
<feature type="region of interest" description="Disordered" evidence="2">
    <location>
        <begin position="94"/>
        <end position="120"/>
    </location>
</feature>
<feature type="region of interest" description="Disordered" evidence="2">
    <location>
        <begin position="1028"/>
        <end position="1060"/>
    </location>
</feature>
<evidence type="ECO:0000256" key="2">
    <source>
        <dbReference type="SAM" id="MobiDB-lite"/>
    </source>
</evidence>
<gene>
    <name evidence="4" type="ORF">PHLCEN_2v10618</name>
</gene>
<feature type="domain" description="DH" evidence="3">
    <location>
        <begin position="126"/>
        <end position="322"/>
    </location>
</feature>
<feature type="region of interest" description="Disordered" evidence="2">
    <location>
        <begin position="666"/>
        <end position="845"/>
    </location>
</feature>
<feature type="coiled-coil region" evidence="1">
    <location>
        <begin position="1219"/>
        <end position="1246"/>
    </location>
</feature>
<dbReference type="GO" id="GO:0005737">
    <property type="term" value="C:cytoplasm"/>
    <property type="evidence" value="ECO:0007669"/>
    <property type="project" value="TreeGrafter"/>
</dbReference>
<evidence type="ECO:0000256" key="1">
    <source>
        <dbReference type="SAM" id="Coils"/>
    </source>
</evidence>
<feature type="compositionally biased region" description="Low complexity" evidence="2">
    <location>
        <begin position="909"/>
        <end position="918"/>
    </location>
</feature>
<dbReference type="Pfam" id="PF00621">
    <property type="entry name" value="RhoGEF"/>
    <property type="match status" value="1"/>
</dbReference>
<dbReference type="InterPro" id="IPR051092">
    <property type="entry name" value="FYVE_RhoGEF_PH"/>
</dbReference>
<feature type="region of interest" description="Disordered" evidence="2">
    <location>
        <begin position="868"/>
        <end position="942"/>
    </location>
</feature>
<dbReference type="PROSITE" id="PS50010">
    <property type="entry name" value="DH_2"/>
    <property type="match status" value="1"/>
</dbReference>
<evidence type="ECO:0000259" key="3">
    <source>
        <dbReference type="PROSITE" id="PS50010"/>
    </source>
</evidence>
<accession>A0A2R6NMT6</accession>
<feature type="compositionally biased region" description="Low complexity" evidence="2">
    <location>
        <begin position="690"/>
        <end position="723"/>
    </location>
</feature>
<reference evidence="4 5" key="1">
    <citation type="submission" date="2018-02" db="EMBL/GenBank/DDBJ databases">
        <title>Genome sequence of the basidiomycete white-rot fungus Phlebia centrifuga.</title>
        <authorList>
            <person name="Granchi Z."/>
            <person name="Peng M."/>
            <person name="de Vries R.P."/>
            <person name="Hilden K."/>
            <person name="Makela M.R."/>
            <person name="Grigoriev I."/>
            <person name="Riley R."/>
        </authorList>
    </citation>
    <scope>NUCLEOTIDE SEQUENCE [LARGE SCALE GENOMIC DNA]</scope>
    <source>
        <strain evidence="4 5">FBCC195</strain>
    </source>
</reference>
<keyword evidence="1" id="KW-0175">Coiled coil</keyword>